<evidence type="ECO:0000313" key="3">
    <source>
        <dbReference type="Proteomes" id="UP001285855"/>
    </source>
</evidence>
<dbReference type="InterPro" id="IPR011043">
    <property type="entry name" value="Gal_Oxase/kelch_b-propeller"/>
</dbReference>
<evidence type="ECO:0000313" key="2">
    <source>
        <dbReference type="EMBL" id="MDY2586522.1"/>
    </source>
</evidence>
<accession>A0ABU5EKH4</accession>
<dbReference type="PANTHER" id="PTHR36220">
    <property type="entry name" value="UNNAMED PRODUCT"/>
    <property type="match status" value="1"/>
</dbReference>
<dbReference type="InterPro" id="IPR037293">
    <property type="entry name" value="Gal_Oxidase_central_sf"/>
</dbReference>
<keyword evidence="3" id="KW-1185">Reference proteome</keyword>
<comment type="caution">
    <text evidence="2">The sequence shown here is derived from an EMBL/GenBank/DDBJ whole genome shotgun (WGS) entry which is preliminary data.</text>
</comment>
<dbReference type="PANTHER" id="PTHR36220:SF1">
    <property type="entry name" value="GAMMA TUBULIN COMPLEX COMPONENT C-TERMINAL DOMAIN-CONTAINING PROTEIN"/>
    <property type="match status" value="1"/>
</dbReference>
<dbReference type="Proteomes" id="UP001285855">
    <property type="component" value="Unassembled WGS sequence"/>
</dbReference>
<sequence length="494" mass="52327">MKKQLLLLILIPLINFSQVQIGQDIDGESFSDYSGNAISLSGNGLMLAIAAERNDSNGQDSGHVRIFENQLGSWVQVGNEINGEVANELFGRSVSLSNDGSIVAIGALGNPVSGNNSGIVRIYENLAGNWIQIGSDINGEFADDQAAGSTNSISLSSDGSIIAIGARYNNGNGQDSGHVRIFENQSGNWVQIGDDIDGEVNEDESGRSISLSSDGSIVAIGAIYNSGNGTNSGHVRIFENQSGNWVQIGDDINGEVAGDVFGWSVNLSNNGSIVAIGAPNNDGNGNISGHVRIFENQSGIWTQLGSDIEGRAAGDWFGYDVKLSSDGSIIAISATENGGIPPSTKGYVRIFKYQSGNWIQQGNDIEGEAPNDYSGGSIGLSDDGLVIAIGSRLNNGISGFASGHVRVYDLSAVLSVDSFKQDLFNVIVNDNEDLVEITLDNNQILNQVNLYTVDGKYLYSEKSLQLKTNTLSRGIYVIEVETDKGKSAKKVIIK</sequence>
<dbReference type="SUPFAM" id="SSF50965">
    <property type="entry name" value="Galactose oxidase, central domain"/>
    <property type="match status" value="2"/>
</dbReference>
<organism evidence="2 3">
    <name type="scientific">Winogradskyella aquimaris</name>
    <dbReference type="NCBI Taxonomy" id="864074"/>
    <lineage>
        <taxon>Bacteria</taxon>
        <taxon>Pseudomonadati</taxon>
        <taxon>Bacteroidota</taxon>
        <taxon>Flavobacteriia</taxon>
        <taxon>Flavobacteriales</taxon>
        <taxon>Flavobacteriaceae</taxon>
        <taxon>Winogradskyella</taxon>
    </lineage>
</organism>
<proteinExistence type="predicted"/>
<name>A0ABU5EKH4_9FLAO</name>
<reference evidence="2 3" key="1">
    <citation type="submission" date="2023-11" db="EMBL/GenBank/DDBJ databases">
        <title>Winogradskyella pelagius sp. nov., isolated from coastal sediment.</title>
        <authorList>
            <person name="Li F."/>
        </authorList>
    </citation>
    <scope>NUCLEOTIDE SEQUENCE [LARGE SCALE GENOMIC DNA]</scope>
    <source>
        <strain evidence="2 3">KCTC 23502</strain>
    </source>
</reference>
<gene>
    <name evidence="2" type="ORF">SNF14_04185</name>
</gene>
<dbReference type="InterPro" id="IPR026444">
    <property type="entry name" value="Secre_tail"/>
</dbReference>
<dbReference type="RefSeq" id="WP_320554891.1">
    <property type="nucleotide sequence ID" value="NZ_JAXDAE010000002.1"/>
</dbReference>
<dbReference type="EMBL" id="JAXDAE010000002">
    <property type="protein sequence ID" value="MDY2586522.1"/>
    <property type="molecule type" value="Genomic_DNA"/>
</dbReference>
<dbReference type="InterPro" id="IPR013517">
    <property type="entry name" value="FG-GAP"/>
</dbReference>
<dbReference type="Pfam" id="PF14312">
    <property type="entry name" value="FG-GAP_2"/>
    <property type="match status" value="1"/>
</dbReference>
<protein>
    <submittedName>
        <fullName evidence="2">T9SS type A sorting domain-containing protein</fullName>
    </submittedName>
</protein>
<evidence type="ECO:0000256" key="1">
    <source>
        <dbReference type="ARBA" id="ARBA00022729"/>
    </source>
</evidence>
<dbReference type="Gene3D" id="2.130.10.80">
    <property type="entry name" value="Galactose oxidase/kelch, beta-propeller"/>
    <property type="match status" value="1"/>
</dbReference>
<keyword evidence="1" id="KW-0732">Signal</keyword>
<dbReference type="NCBIfam" id="TIGR04183">
    <property type="entry name" value="Por_Secre_tail"/>
    <property type="match status" value="1"/>
</dbReference>